<keyword evidence="3" id="KW-1185">Reference proteome</keyword>
<protein>
    <recommendedName>
        <fullName evidence="4">Recombinase A</fullName>
    </recommendedName>
</protein>
<accession>A0ABQ5QNP9</accession>
<comment type="caution">
    <text evidence="2">The sequence shown here is derived from an EMBL/GenBank/DDBJ whole genome shotgun (WGS) entry which is preliminary data.</text>
</comment>
<evidence type="ECO:0008006" key="4">
    <source>
        <dbReference type="Google" id="ProtNLM"/>
    </source>
</evidence>
<sequence>MTTGPAEHVPPPGDPTTTARPRLTDLPTGVTPAGAVTARPGADRGYPAPPPLAELLPGGVFRRGSSVEILNSGSLMLAVIAAAIADTRSWTAAVGMPDLGCLAAAEHGIDLKRFALVPHPGAHWPTVVAALVDGFDVVAVRPPSPLTGPEHRRLAARVRQRGALLIATQPWDNPDVTLRVTNQRWYGLGQGTGRLKYRTATVTIEGRGALNRAREITLWMPSPNGDPIATYDGTGEQISPASPAIRTIA</sequence>
<evidence type="ECO:0000256" key="1">
    <source>
        <dbReference type="SAM" id="MobiDB-lite"/>
    </source>
</evidence>
<dbReference type="EMBL" id="BSDI01000007">
    <property type="protein sequence ID" value="GLH96296.1"/>
    <property type="molecule type" value="Genomic_DNA"/>
</dbReference>
<feature type="region of interest" description="Disordered" evidence="1">
    <location>
        <begin position="1"/>
        <end position="44"/>
    </location>
</feature>
<evidence type="ECO:0000313" key="3">
    <source>
        <dbReference type="Proteomes" id="UP001144280"/>
    </source>
</evidence>
<gene>
    <name evidence="2" type="ORF">Pa4123_15700</name>
</gene>
<name>A0ABQ5QNP9_9ACTN</name>
<evidence type="ECO:0000313" key="2">
    <source>
        <dbReference type="EMBL" id="GLH96296.1"/>
    </source>
</evidence>
<dbReference type="Proteomes" id="UP001144280">
    <property type="component" value="Unassembled WGS sequence"/>
</dbReference>
<reference evidence="2" key="1">
    <citation type="submission" date="2022-12" db="EMBL/GenBank/DDBJ databases">
        <title>New Phytohabitans aurantiacus sp. RD004123 nov., an actinomycete isolated from soil.</title>
        <authorList>
            <person name="Triningsih D.W."/>
            <person name="Harunari E."/>
            <person name="Igarashi Y."/>
        </authorList>
    </citation>
    <scope>NUCLEOTIDE SEQUENCE</scope>
    <source>
        <strain evidence="2">RD004123</strain>
    </source>
</reference>
<dbReference type="RefSeq" id="WP_281893487.1">
    <property type="nucleotide sequence ID" value="NZ_BSDI01000007.1"/>
</dbReference>
<proteinExistence type="predicted"/>
<organism evidence="2 3">
    <name type="scientific">Phytohabitans aurantiacus</name>
    <dbReference type="NCBI Taxonomy" id="3016789"/>
    <lineage>
        <taxon>Bacteria</taxon>
        <taxon>Bacillati</taxon>
        <taxon>Actinomycetota</taxon>
        <taxon>Actinomycetes</taxon>
        <taxon>Micromonosporales</taxon>
        <taxon>Micromonosporaceae</taxon>
    </lineage>
</organism>